<dbReference type="Pfam" id="PF13671">
    <property type="entry name" value="AAA_33"/>
    <property type="match status" value="1"/>
</dbReference>
<dbReference type="PANTHER" id="PTHR37807">
    <property type="entry name" value="OS07G0160300 PROTEIN"/>
    <property type="match status" value="1"/>
</dbReference>
<dbReference type="AlphaFoldDB" id="A0AAD3SWB6"/>
<organism evidence="2 3">
    <name type="scientific">Nepenthes gracilis</name>
    <name type="common">Slender pitcher plant</name>
    <dbReference type="NCBI Taxonomy" id="150966"/>
    <lineage>
        <taxon>Eukaryota</taxon>
        <taxon>Viridiplantae</taxon>
        <taxon>Streptophyta</taxon>
        <taxon>Embryophyta</taxon>
        <taxon>Tracheophyta</taxon>
        <taxon>Spermatophyta</taxon>
        <taxon>Magnoliopsida</taxon>
        <taxon>eudicotyledons</taxon>
        <taxon>Gunneridae</taxon>
        <taxon>Pentapetalae</taxon>
        <taxon>Caryophyllales</taxon>
        <taxon>Nepenthaceae</taxon>
        <taxon>Nepenthes</taxon>
    </lineage>
</organism>
<dbReference type="EMBL" id="BSYO01000017">
    <property type="protein sequence ID" value="GMH17241.1"/>
    <property type="molecule type" value="Genomic_DNA"/>
</dbReference>
<name>A0AAD3SWB6_NEPGR</name>
<protein>
    <submittedName>
        <fullName evidence="2">Uncharacterized protein</fullName>
    </submittedName>
</protein>
<evidence type="ECO:0000256" key="1">
    <source>
        <dbReference type="SAM" id="MobiDB-lite"/>
    </source>
</evidence>
<dbReference type="SUPFAM" id="SSF52540">
    <property type="entry name" value="P-loop containing nucleoside triphosphate hydrolases"/>
    <property type="match status" value="1"/>
</dbReference>
<accession>A0AAD3SWB6</accession>
<comment type="caution">
    <text evidence="2">The sequence shown here is derived from an EMBL/GenBank/DDBJ whole genome shotgun (WGS) entry which is preliminary data.</text>
</comment>
<dbReference type="Proteomes" id="UP001279734">
    <property type="component" value="Unassembled WGS sequence"/>
</dbReference>
<dbReference type="InterPro" id="IPR027417">
    <property type="entry name" value="P-loop_NTPase"/>
</dbReference>
<dbReference type="PANTHER" id="PTHR37807:SF3">
    <property type="entry name" value="OS07G0160300 PROTEIN"/>
    <property type="match status" value="1"/>
</dbReference>
<proteinExistence type="predicted"/>
<feature type="compositionally biased region" description="Basic and acidic residues" evidence="1">
    <location>
        <begin position="1"/>
        <end position="14"/>
    </location>
</feature>
<sequence length="239" mass="26726">MEIRRETKKKEEKPAGASPLILAMKGHPGAGKSTIARALASSLRCPLLDKDDIRDSTIAIQRHPLFTSSSASAAVAVLLNDLSYEALWRLASTQLRLGLSIVVDSPLSRPAHLDRLRHIAAAEGARLLVIECRPKDEEEWRRRIERRGAADDASWHKPCSWKDLQRLLEGYGGCTEYDVGDVPKLVLDTTATAEVGEIASSVLEFVETHRDRTALKLRRRRRLQTQRLKFLGTEIQGFN</sequence>
<dbReference type="Gene3D" id="3.40.50.300">
    <property type="entry name" value="P-loop containing nucleotide triphosphate hydrolases"/>
    <property type="match status" value="1"/>
</dbReference>
<keyword evidence="3" id="KW-1185">Reference proteome</keyword>
<evidence type="ECO:0000313" key="3">
    <source>
        <dbReference type="Proteomes" id="UP001279734"/>
    </source>
</evidence>
<evidence type="ECO:0000313" key="2">
    <source>
        <dbReference type="EMBL" id="GMH17241.1"/>
    </source>
</evidence>
<reference evidence="2" key="1">
    <citation type="submission" date="2023-05" db="EMBL/GenBank/DDBJ databases">
        <title>Nepenthes gracilis genome sequencing.</title>
        <authorList>
            <person name="Fukushima K."/>
        </authorList>
    </citation>
    <scope>NUCLEOTIDE SEQUENCE</scope>
    <source>
        <strain evidence="2">SING2019-196</strain>
    </source>
</reference>
<gene>
    <name evidence="2" type="ORF">Nepgr_019082</name>
</gene>
<feature type="region of interest" description="Disordered" evidence="1">
    <location>
        <begin position="1"/>
        <end position="23"/>
    </location>
</feature>